<feature type="domain" description="USP" evidence="3">
    <location>
        <begin position="1"/>
        <end position="72"/>
    </location>
</feature>
<keyword evidence="4" id="KW-0645">Protease</keyword>
<protein>
    <submittedName>
        <fullName evidence="4">Cysteine protease</fullName>
    </submittedName>
</protein>
<accession>A0AAV3RUE8</accession>
<keyword evidence="4" id="KW-0378">Hydrolase</keyword>
<sequence length="556" mass="61403">MKPYNVLQDGDLKYTLYGVLVHAGWSTHSGHYYCFVRTSSGIWYSLDDNQVVQVGERKVLEQKAYMLFYVRDQKKLIPKKPAEVVHKETETDFKVLKGSIQNGHIEIKSNGSLPHASTQGDVLNANVSNEGLVKISVSANVSKADQATYLDMNAKWKPGKDSSLANLNVTASNGGLVKIPADAKGSIADYPTSLDVKKSLSLKDSSVSNPNTGEKVASSLDKPSTIDTCTGITSCNGHAGVEKVVIDAVDRQLDSNILGSAEETYISMKTQKVESLKLSGDSSRSATDNGQNHELPTTLEIFPQKKSADKTSHLAVKKKLFKTPIMKMHLSTNIIFRTTLYLRKKKKHKGRSCSLVNKKSGQEHSAGRSVKESGLGPSTSEIYKRPSHGVSNCSDNKKKNGNKSSGKGSTVVTADTEIIIDECKERVCLNDQLVSTEKQQRVCYKSEIPDPASSVDKREEVRLNGLTAVLEETPVAKWDDVHGPVTSVMESEKSKSISIGYIGDEWDEDYDRGKRKKVRMNKIDFDGPNQFQEIASRKAKRRPNMESRPRTKRFKV</sequence>
<dbReference type="EMBL" id="BAABME010029763">
    <property type="protein sequence ID" value="GAA0184100.1"/>
    <property type="molecule type" value="Genomic_DNA"/>
</dbReference>
<dbReference type="InterPro" id="IPR001394">
    <property type="entry name" value="Peptidase_C19_UCH"/>
</dbReference>
<proteinExistence type="inferred from homology"/>
<comment type="caution">
    <text evidence="4">The sequence shown here is derived from an EMBL/GenBank/DDBJ whole genome shotgun (WGS) entry which is preliminary data.</text>
</comment>
<dbReference type="InterPro" id="IPR038765">
    <property type="entry name" value="Papain-like_cys_pep_sf"/>
</dbReference>
<dbReference type="Gene3D" id="3.90.70.10">
    <property type="entry name" value="Cysteine proteinases"/>
    <property type="match status" value="1"/>
</dbReference>
<dbReference type="InterPro" id="IPR018200">
    <property type="entry name" value="USP_CS"/>
</dbReference>
<dbReference type="InterPro" id="IPR028889">
    <property type="entry name" value="USP"/>
</dbReference>
<organism evidence="4 5">
    <name type="scientific">Lithospermum erythrorhizon</name>
    <name type="common">Purple gromwell</name>
    <name type="synonym">Lithospermum officinale var. erythrorhizon</name>
    <dbReference type="NCBI Taxonomy" id="34254"/>
    <lineage>
        <taxon>Eukaryota</taxon>
        <taxon>Viridiplantae</taxon>
        <taxon>Streptophyta</taxon>
        <taxon>Embryophyta</taxon>
        <taxon>Tracheophyta</taxon>
        <taxon>Spermatophyta</taxon>
        <taxon>Magnoliopsida</taxon>
        <taxon>eudicotyledons</taxon>
        <taxon>Gunneridae</taxon>
        <taxon>Pentapetalae</taxon>
        <taxon>asterids</taxon>
        <taxon>lamiids</taxon>
        <taxon>Boraginales</taxon>
        <taxon>Boraginaceae</taxon>
        <taxon>Boraginoideae</taxon>
        <taxon>Lithospermeae</taxon>
        <taxon>Lithospermum</taxon>
    </lineage>
</organism>
<name>A0AAV3RUE8_LITER</name>
<dbReference type="GO" id="GO:0016579">
    <property type="term" value="P:protein deubiquitination"/>
    <property type="evidence" value="ECO:0007669"/>
    <property type="project" value="InterPro"/>
</dbReference>
<dbReference type="PROSITE" id="PS50235">
    <property type="entry name" value="USP_3"/>
    <property type="match status" value="1"/>
</dbReference>
<gene>
    <name evidence="4" type="ORF">LIER_42516</name>
</gene>
<dbReference type="PANTHER" id="PTHR24006">
    <property type="entry name" value="UBIQUITIN CARBOXYL-TERMINAL HYDROLASE"/>
    <property type="match status" value="1"/>
</dbReference>
<comment type="similarity">
    <text evidence="1">Belongs to the peptidase C19 family.</text>
</comment>
<evidence type="ECO:0000313" key="5">
    <source>
        <dbReference type="Proteomes" id="UP001454036"/>
    </source>
</evidence>
<feature type="region of interest" description="Disordered" evidence="2">
    <location>
        <begin position="351"/>
        <end position="410"/>
    </location>
</feature>
<reference evidence="4 5" key="1">
    <citation type="submission" date="2024-01" db="EMBL/GenBank/DDBJ databases">
        <title>The complete chloroplast genome sequence of Lithospermum erythrorhizon: insights into the phylogenetic relationship among Boraginaceae species and the maternal lineages of purple gromwells.</title>
        <authorList>
            <person name="Okada T."/>
            <person name="Watanabe K."/>
        </authorList>
    </citation>
    <scope>NUCLEOTIDE SEQUENCE [LARGE SCALE GENOMIC DNA]</scope>
</reference>
<dbReference type="AlphaFoldDB" id="A0AAV3RUE8"/>
<evidence type="ECO:0000259" key="3">
    <source>
        <dbReference type="PROSITE" id="PS50235"/>
    </source>
</evidence>
<feature type="compositionally biased region" description="Basic and acidic residues" evidence="2">
    <location>
        <begin position="360"/>
        <end position="371"/>
    </location>
</feature>
<dbReference type="GO" id="GO:0006508">
    <property type="term" value="P:proteolysis"/>
    <property type="evidence" value="ECO:0007669"/>
    <property type="project" value="UniProtKB-KW"/>
</dbReference>
<evidence type="ECO:0000313" key="4">
    <source>
        <dbReference type="EMBL" id="GAA0184100.1"/>
    </source>
</evidence>
<dbReference type="PANTHER" id="PTHR24006:SF663">
    <property type="entry name" value="UBIQUITIN CARBOXYL-TERMINAL HYDROLASE 23"/>
    <property type="match status" value="1"/>
</dbReference>
<evidence type="ECO:0000256" key="1">
    <source>
        <dbReference type="ARBA" id="ARBA00009085"/>
    </source>
</evidence>
<evidence type="ECO:0000256" key="2">
    <source>
        <dbReference type="SAM" id="MobiDB-lite"/>
    </source>
</evidence>
<dbReference type="Proteomes" id="UP001454036">
    <property type="component" value="Unassembled WGS sequence"/>
</dbReference>
<keyword evidence="5" id="KW-1185">Reference proteome</keyword>
<dbReference type="GO" id="GO:0005634">
    <property type="term" value="C:nucleus"/>
    <property type="evidence" value="ECO:0007669"/>
    <property type="project" value="TreeGrafter"/>
</dbReference>
<feature type="region of interest" description="Disordered" evidence="2">
    <location>
        <begin position="528"/>
        <end position="556"/>
    </location>
</feature>
<dbReference type="GO" id="GO:0004843">
    <property type="term" value="F:cysteine-type deubiquitinase activity"/>
    <property type="evidence" value="ECO:0007669"/>
    <property type="project" value="InterPro"/>
</dbReference>
<dbReference type="InterPro" id="IPR050164">
    <property type="entry name" value="Peptidase_C19"/>
</dbReference>
<dbReference type="Pfam" id="PF00443">
    <property type="entry name" value="UCH"/>
    <property type="match status" value="1"/>
</dbReference>
<dbReference type="PROSITE" id="PS00973">
    <property type="entry name" value="USP_2"/>
    <property type="match status" value="1"/>
</dbReference>
<dbReference type="SUPFAM" id="SSF54001">
    <property type="entry name" value="Cysteine proteinases"/>
    <property type="match status" value="1"/>
</dbReference>
<dbReference type="GO" id="GO:0005829">
    <property type="term" value="C:cytosol"/>
    <property type="evidence" value="ECO:0007669"/>
    <property type="project" value="TreeGrafter"/>
</dbReference>